<reference evidence="2 3" key="1">
    <citation type="journal article" date="2018" name="Nat. Ecol. Evol.">
        <title>Pezizomycetes genomes reveal the molecular basis of ectomycorrhizal truffle lifestyle.</title>
        <authorList>
            <person name="Murat C."/>
            <person name="Payen T."/>
            <person name="Noel B."/>
            <person name="Kuo A."/>
            <person name="Morin E."/>
            <person name="Chen J."/>
            <person name="Kohler A."/>
            <person name="Krizsan K."/>
            <person name="Balestrini R."/>
            <person name="Da Silva C."/>
            <person name="Montanini B."/>
            <person name="Hainaut M."/>
            <person name="Levati E."/>
            <person name="Barry K.W."/>
            <person name="Belfiori B."/>
            <person name="Cichocki N."/>
            <person name="Clum A."/>
            <person name="Dockter R.B."/>
            <person name="Fauchery L."/>
            <person name="Guy J."/>
            <person name="Iotti M."/>
            <person name="Le Tacon F."/>
            <person name="Lindquist E.A."/>
            <person name="Lipzen A."/>
            <person name="Malagnac F."/>
            <person name="Mello A."/>
            <person name="Molinier V."/>
            <person name="Miyauchi S."/>
            <person name="Poulain J."/>
            <person name="Riccioni C."/>
            <person name="Rubini A."/>
            <person name="Sitrit Y."/>
            <person name="Splivallo R."/>
            <person name="Traeger S."/>
            <person name="Wang M."/>
            <person name="Zifcakova L."/>
            <person name="Wipf D."/>
            <person name="Zambonelli A."/>
            <person name="Paolocci F."/>
            <person name="Nowrousian M."/>
            <person name="Ottonello S."/>
            <person name="Baldrian P."/>
            <person name="Spatafora J.W."/>
            <person name="Henrissat B."/>
            <person name="Nagy L.G."/>
            <person name="Aury J.M."/>
            <person name="Wincker P."/>
            <person name="Grigoriev I.V."/>
            <person name="Bonfante P."/>
            <person name="Martin F.M."/>
        </authorList>
    </citation>
    <scope>NUCLEOTIDE SEQUENCE [LARGE SCALE GENOMIC DNA]</scope>
    <source>
        <strain evidence="2 3">ATCC MYA-4762</strain>
    </source>
</reference>
<dbReference type="SUPFAM" id="SSF47769">
    <property type="entry name" value="SAM/Pointed domain"/>
    <property type="match status" value="1"/>
</dbReference>
<feature type="region of interest" description="Disordered" evidence="1">
    <location>
        <begin position="43"/>
        <end position="87"/>
    </location>
</feature>
<dbReference type="Proteomes" id="UP000267821">
    <property type="component" value="Unassembled WGS sequence"/>
</dbReference>
<dbReference type="InParanoid" id="A0A3N4LZJ9"/>
<dbReference type="EMBL" id="ML121535">
    <property type="protein sequence ID" value="RPB26101.1"/>
    <property type="molecule type" value="Genomic_DNA"/>
</dbReference>
<accession>A0A3N4LZJ9</accession>
<evidence type="ECO:0000256" key="1">
    <source>
        <dbReference type="SAM" id="MobiDB-lite"/>
    </source>
</evidence>
<feature type="region of interest" description="Disordered" evidence="1">
    <location>
        <begin position="105"/>
        <end position="125"/>
    </location>
</feature>
<name>A0A3N4LZJ9_9PEZI</name>
<keyword evidence="3" id="KW-1185">Reference proteome</keyword>
<gene>
    <name evidence="2" type="ORF">L211DRAFT_866502</name>
</gene>
<sequence length="937" mass="106279">MTFYSEQRHSRCGITLLPMLALLRAYHSLVKYNRKLSSTYCHSHLPTPRSSFPAKRKSHRKLPRMSSSSKRTAGEPPGDPSAANPRTFLPVNCIPADSTPVNLTTSASHTLDVPDTDTATIPPELNQLNPRKWKRGDVKKYLEANKEEYDLEDEDITRLYEERVSGRVLLLLTKNELTTFYGLHRGTADSIELLSNALTQQQDTLSFPEPDWSNLGSIYTWFQRFTLQRGRNPLVGTFGRDFKFLGREKTIEALWDGNGLRPGIAKRFEKHNEHDKNLHPIPILAGGPGTGKSRFLDEIEGLIFCCASKSPDMNIQKGFENMAVINVNYGNGSAASDMDIRIGAQASLSLRLLFEYFRPQDSPKAPLNYGGFINLHAKNPQHLTLHTALSVIAKDFTTHKQKGSDATVVIVVGIDEINRLHDWNKEVLRHLIHSIGAVMCSPPTNIYFIPILAGTIEGPLERYISGSMHKALPLPLPLLSVDDAIKISNLGEVDGFEEYVALNPSFRMSVSDLGGHARTLEYFYERFTQLVKQDKCSFSDINIVKIISKVRDTISDDYQLKRLPKQLEGVAIKVLLNQEVRESDLVAGSGESYRDFSDRGVLSLIPSPRHGFWKIRIPYLWLCTFMEFSDSPVRKYWEEMLKYDEPMYWQNFEMFNLKFLAMRLTLLRMTGLTKVDLKEFLQGAIFSEQFPEVDIILPTEARLGQMRYRYPETETGTIRQSGDNAREFHTTSGVSITKIDCLPNEDIYKHCGRVILNAPGACWDLFMFLEIQYRGKAQGKIGTLCLTGQVKKASVESSNPLVANDHLISTEHAKAAKAVSNIPVDEWVYLFLADAETRNLDIKTKDNCAFVGDGEVANFYGYSYSSRAQFASANEIIDINHPYPKSLQILRFSEQQAKDIVTKRKRRCFESIHKERERQTFGNKRLQEYQNILIIAS</sequence>
<feature type="compositionally biased region" description="Basic residues" evidence="1">
    <location>
        <begin position="54"/>
        <end position="63"/>
    </location>
</feature>
<protein>
    <submittedName>
        <fullName evidence="2">Uncharacterized protein</fullName>
    </submittedName>
</protein>
<dbReference type="OrthoDB" id="2429079at2759"/>
<proteinExistence type="predicted"/>
<dbReference type="AlphaFoldDB" id="A0A3N4LZJ9"/>
<dbReference type="Gene3D" id="1.10.150.50">
    <property type="entry name" value="Transcription Factor, Ets-1"/>
    <property type="match status" value="1"/>
</dbReference>
<evidence type="ECO:0000313" key="2">
    <source>
        <dbReference type="EMBL" id="RPB26101.1"/>
    </source>
</evidence>
<dbReference type="InterPro" id="IPR013761">
    <property type="entry name" value="SAM/pointed_sf"/>
</dbReference>
<organism evidence="2 3">
    <name type="scientific">Terfezia boudieri ATCC MYA-4762</name>
    <dbReference type="NCBI Taxonomy" id="1051890"/>
    <lineage>
        <taxon>Eukaryota</taxon>
        <taxon>Fungi</taxon>
        <taxon>Dikarya</taxon>
        <taxon>Ascomycota</taxon>
        <taxon>Pezizomycotina</taxon>
        <taxon>Pezizomycetes</taxon>
        <taxon>Pezizales</taxon>
        <taxon>Pezizaceae</taxon>
        <taxon>Terfezia</taxon>
    </lineage>
</organism>
<evidence type="ECO:0000313" key="3">
    <source>
        <dbReference type="Proteomes" id="UP000267821"/>
    </source>
</evidence>